<evidence type="ECO:0000256" key="3">
    <source>
        <dbReference type="ARBA" id="ARBA00022737"/>
    </source>
</evidence>
<feature type="domain" description="C2H2-type" evidence="10">
    <location>
        <begin position="487"/>
        <end position="516"/>
    </location>
</feature>
<feature type="region of interest" description="Disordered" evidence="9">
    <location>
        <begin position="1"/>
        <end position="26"/>
    </location>
</feature>
<keyword evidence="7" id="KW-0539">Nucleus</keyword>
<dbReference type="InterPro" id="IPR013087">
    <property type="entry name" value="Znf_C2H2_type"/>
</dbReference>
<evidence type="ECO:0000256" key="8">
    <source>
        <dbReference type="PROSITE-ProRule" id="PRU00042"/>
    </source>
</evidence>
<gene>
    <name evidence="11" type="primary">TYY1</name>
    <name evidence="11" type="ORF">TR127315</name>
</gene>
<keyword evidence="3" id="KW-0677">Repeat</keyword>
<dbReference type="GO" id="GO:0005667">
    <property type="term" value="C:transcription regulator complex"/>
    <property type="evidence" value="ECO:0007669"/>
    <property type="project" value="TreeGrafter"/>
</dbReference>
<organism evidence="11">
    <name type="scientific">Schistocephalus solidus</name>
    <name type="common">Tapeworm</name>
    <dbReference type="NCBI Taxonomy" id="70667"/>
    <lineage>
        <taxon>Eukaryota</taxon>
        <taxon>Metazoa</taxon>
        <taxon>Spiralia</taxon>
        <taxon>Lophotrochozoa</taxon>
        <taxon>Platyhelminthes</taxon>
        <taxon>Cestoda</taxon>
        <taxon>Eucestoda</taxon>
        <taxon>Diphyllobothriidea</taxon>
        <taxon>Diphyllobothriidae</taxon>
        <taxon>Schistocephalus</taxon>
    </lineage>
</organism>
<feature type="domain" description="C2H2-type" evidence="10">
    <location>
        <begin position="459"/>
        <end position="486"/>
    </location>
</feature>
<dbReference type="Pfam" id="PF00096">
    <property type="entry name" value="zf-C2H2"/>
    <property type="match status" value="4"/>
</dbReference>
<feature type="region of interest" description="Disordered" evidence="9">
    <location>
        <begin position="259"/>
        <end position="289"/>
    </location>
</feature>
<feature type="compositionally biased region" description="Polar residues" evidence="9">
    <location>
        <begin position="274"/>
        <end position="284"/>
    </location>
</feature>
<feature type="region of interest" description="Disordered" evidence="9">
    <location>
        <begin position="369"/>
        <end position="390"/>
    </location>
</feature>
<dbReference type="GO" id="GO:0008270">
    <property type="term" value="F:zinc ion binding"/>
    <property type="evidence" value="ECO:0007669"/>
    <property type="project" value="UniProtKB-KW"/>
</dbReference>
<dbReference type="FunFam" id="3.30.160.60:FF:000109">
    <property type="entry name" value="Transcriptional repressor protein YY1"/>
    <property type="match status" value="1"/>
</dbReference>
<dbReference type="GO" id="GO:0031519">
    <property type="term" value="C:PcG protein complex"/>
    <property type="evidence" value="ECO:0007669"/>
    <property type="project" value="TreeGrafter"/>
</dbReference>
<dbReference type="GO" id="GO:0000978">
    <property type="term" value="F:RNA polymerase II cis-regulatory region sequence-specific DNA binding"/>
    <property type="evidence" value="ECO:0007669"/>
    <property type="project" value="TreeGrafter"/>
</dbReference>
<keyword evidence="6" id="KW-0238">DNA-binding</keyword>
<evidence type="ECO:0000256" key="7">
    <source>
        <dbReference type="ARBA" id="ARBA00023242"/>
    </source>
</evidence>
<name>A0A0X3Q6Y7_SCHSO</name>
<feature type="compositionally biased region" description="Polar residues" evidence="9">
    <location>
        <begin position="372"/>
        <end position="382"/>
    </location>
</feature>
<dbReference type="PROSITE" id="PS00028">
    <property type="entry name" value="ZINC_FINGER_C2H2_1"/>
    <property type="match status" value="3"/>
</dbReference>
<evidence type="ECO:0000256" key="4">
    <source>
        <dbReference type="ARBA" id="ARBA00022771"/>
    </source>
</evidence>
<evidence type="ECO:0000256" key="2">
    <source>
        <dbReference type="ARBA" id="ARBA00022723"/>
    </source>
</evidence>
<dbReference type="GO" id="GO:0000785">
    <property type="term" value="C:chromatin"/>
    <property type="evidence" value="ECO:0007669"/>
    <property type="project" value="TreeGrafter"/>
</dbReference>
<dbReference type="FunFam" id="3.30.160.60:FF:000104">
    <property type="entry name" value="Transcriptional repressor protein YY1"/>
    <property type="match status" value="1"/>
</dbReference>
<keyword evidence="5" id="KW-0862">Zinc</keyword>
<feature type="domain" description="C2H2-type" evidence="10">
    <location>
        <begin position="517"/>
        <end position="546"/>
    </location>
</feature>
<dbReference type="GO" id="GO:0000981">
    <property type="term" value="F:DNA-binding transcription factor activity, RNA polymerase II-specific"/>
    <property type="evidence" value="ECO:0007669"/>
    <property type="project" value="TreeGrafter"/>
</dbReference>
<evidence type="ECO:0000256" key="1">
    <source>
        <dbReference type="ARBA" id="ARBA00004123"/>
    </source>
</evidence>
<proteinExistence type="predicted"/>
<keyword evidence="4 8" id="KW-0863">Zinc-finger</keyword>
<dbReference type="AlphaFoldDB" id="A0A0X3Q6Y7"/>
<accession>A0A0X3Q6Y7</accession>
<keyword evidence="2" id="KW-0479">Metal-binding</keyword>
<feature type="compositionally biased region" description="Basic and acidic residues" evidence="9">
    <location>
        <begin position="1"/>
        <end position="14"/>
    </location>
</feature>
<feature type="domain" description="C2H2-type" evidence="10">
    <location>
        <begin position="430"/>
        <end position="454"/>
    </location>
</feature>
<evidence type="ECO:0000256" key="9">
    <source>
        <dbReference type="SAM" id="MobiDB-lite"/>
    </source>
</evidence>
<evidence type="ECO:0000313" key="11">
    <source>
        <dbReference type="EMBL" id="JAP58087.1"/>
    </source>
</evidence>
<dbReference type="PANTHER" id="PTHR14003">
    <property type="entry name" value="TRANSCRIPTIONAL REPRESSOR PROTEIN YY"/>
    <property type="match status" value="1"/>
</dbReference>
<feature type="region of interest" description="Disordered" evidence="9">
    <location>
        <begin position="329"/>
        <end position="351"/>
    </location>
</feature>
<reference evidence="11" key="1">
    <citation type="submission" date="2016-01" db="EMBL/GenBank/DDBJ databases">
        <title>Reference transcriptome for the parasite Schistocephalus solidus: insights into the molecular evolution of parasitism.</title>
        <authorList>
            <person name="Hebert F.O."/>
            <person name="Grambauer S."/>
            <person name="Barber I."/>
            <person name="Landry C.R."/>
            <person name="Aubin-Horth N."/>
        </authorList>
    </citation>
    <scope>NUCLEOTIDE SEQUENCE</scope>
</reference>
<dbReference type="EMBL" id="GEEE01005138">
    <property type="protein sequence ID" value="JAP58087.1"/>
    <property type="molecule type" value="Transcribed_RNA"/>
</dbReference>
<evidence type="ECO:0000256" key="6">
    <source>
        <dbReference type="ARBA" id="ARBA00023125"/>
    </source>
</evidence>
<evidence type="ECO:0000259" key="10">
    <source>
        <dbReference type="PROSITE" id="PS50157"/>
    </source>
</evidence>
<dbReference type="FunFam" id="3.30.160.60:FF:000072">
    <property type="entry name" value="zinc finger protein 143 isoform X1"/>
    <property type="match status" value="1"/>
</dbReference>
<evidence type="ECO:0000256" key="5">
    <source>
        <dbReference type="ARBA" id="ARBA00022833"/>
    </source>
</evidence>
<dbReference type="InterPro" id="IPR036236">
    <property type="entry name" value="Znf_C2H2_sf"/>
</dbReference>
<protein>
    <submittedName>
        <fullName evidence="11">Transcriptional repressor protein YY1</fullName>
    </submittedName>
</protein>
<dbReference type="PANTHER" id="PTHR14003:SF19">
    <property type="entry name" value="YY2 TRANSCRIPTION FACTOR"/>
    <property type="match status" value="1"/>
</dbReference>
<sequence length="1014" mass="108848">MESLFEEHSSKLDFSEGFGETSAENTHDETLESIEVCADMCGSETFGELFLMDSNDLLGLREEIIGSDSSEVSSDSQSLKDEQFDLYIHEDRDISRTCQPIRTPKRSNKKRQFLGSDSNDNALEFMAELNRRAVPPSLGNVVQLSSLVDCQAPLSLLNGTAAWTPGTKSTRAINDSSPCISTARDTSSVKNKESLVEEVDVGKKSAAVKLESLTKTATTVAMRPAIKPESCYASSSRLRVLPIAAYRIPTTTLLSVSRKTVKAGKEEEEEEEAMSTSRPHQLNGFSGDGGSQSWPNVSLLCSSSTAVVSTAGAAFNLNREFVGYGLKEEANSTETPSTPIKSSDNSASTPTNAGWHVVTISSPPGQRCGGTATFSPLRTSAGPSPASPGGTALSGAAFFRRGFGAAATLSSMAQPALLPHPGGALSPRCVVCPQLGCGKAFRDTAAMRKHLHTHGPRVHICGECGKAFVESSKLKRHQLVHTGEKPFQCTFEGCGKRFSLDFNLRTHLRIHTGDRPYPCPQPGCTKRFAQSTNLKSHLATHSKIRAASTGLTTGSVAVSASGGIPSITGGRRLLQQQPNRGSVAHLRSAAFFSESVATAASLVSTTMVCSLGCGSCVDEITSDHLTASPLSPLSPTYSFSMPISPPSAYMPLCKLFDDGDGVGAFAAQRRSTTFQISGGGAFVGTSAPVHDRFPSLVTSPQPHSNTGQLHLYHHHLQPRPNSRPRILLANRSSYQPARHPQSYHFSIKLPQQQQQRRYFLSAADLVTASTPRNLSSATPSAACHPTSDLLHFRSDAASNTNTAISSLLQPSLKEAPLDEVMLPPPRDDPLLSFSILANEGTIVEEVSSSCSPSLGLLHTKSRKQKLKASSNSFSPSPDTDDVENLLSCGQLLELETADEEVGEATSTAAVVVVVDESNDQLGKDSEDEFLHLAPSKMIYRGVNRSGRDSQRRERRPRRIKASLTAPVSTPRSITLRRRGGVHVSSTVSPYNTRSCSLVAKSPHSRQYLRSRRIP</sequence>
<comment type="subcellular location">
    <subcellularLocation>
        <location evidence="1">Nucleus</location>
    </subcellularLocation>
</comment>
<dbReference type="Gene3D" id="3.30.160.60">
    <property type="entry name" value="Classic Zinc Finger"/>
    <property type="match status" value="4"/>
</dbReference>
<dbReference type="PROSITE" id="PS50157">
    <property type="entry name" value="ZINC_FINGER_C2H2_2"/>
    <property type="match status" value="4"/>
</dbReference>
<dbReference type="SMART" id="SM00355">
    <property type="entry name" value="ZnF_C2H2"/>
    <property type="match status" value="4"/>
</dbReference>
<dbReference type="SUPFAM" id="SSF57667">
    <property type="entry name" value="beta-beta-alpha zinc fingers"/>
    <property type="match status" value="2"/>
</dbReference>
<feature type="compositionally biased region" description="Polar residues" evidence="9">
    <location>
        <begin position="332"/>
        <end position="351"/>
    </location>
</feature>